<dbReference type="RefSeq" id="WP_234591288.1">
    <property type="nucleotide sequence ID" value="NZ_CAMIPG010000006.1"/>
</dbReference>
<dbReference type="EMBL" id="CP074347">
    <property type="protein sequence ID" value="USV03292.1"/>
    <property type="molecule type" value="Genomic_DNA"/>
</dbReference>
<reference evidence="2" key="1">
    <citation type="journal article" date="2022" name="BMC Genomics">
        <title>Genome sequence of the entomopathogenic Serratia entomophila isolate 626 and characterisation of the species specific itaconate degradation pathway.</title>
        <authorList>
            <person name="Vaughan A.L."/>
            <person name="Altermann E."/>
            <person name="Glare T.R."/>
            <person name="Hurst M.R.H."/>
        </authorList>
    </citation>
    <scope>NUCLEOTIDE SEQUENCE</scope>
    <source>
        <strain evidence="2">626</strain>
    </source>
</reference>
<keyword evidence="1" id="KW-0472">Membrane</keyword>
<evidence type="ECO:0000313" key="2">
    <source>
        <dbReference type="EMBL" id="USV03292.1"/>
    </source>
</evidence>
<feature type="transmembrane region" description="Helical" evidence="1">
    <location>
        <begin position="26"/>
        <end position="50"/>
    </location>
</feature>
<dbReference type="Proteomes" id="UP001056873">
    <property type="component" value="Chromosome"/>
</dbReference>
<dbReference type="GeneID" id="75023336"/>
<keyword evidence="3" id="KW-1185">Reference proteome</keyword>
<evidence type="ECO:0000256" key="1">
    <source>
        <dbReference type="SAM" id="Phobius"/>
    </source>
</evidence>
<protein>
    <submittedName>
        <fullName evidence="2">Phage holin family protein</fullName>
    </submittedName>
</protein>
<dbReference type="InterPro" id="IPR032126">
    <property type="entry name" value="LydA_holin"/>
</dbReference>
<feature type="transmembrane region" description="Helical" evidence="1">
    <location>
        <begin position="56"/>
        <end position="78"/>
    </location>
</feature>
<keyword evidence="1" id="KW-0812">Transmembrane</keyword>
<sequence length="88" mass="9417">MIIGLVSAWGGVVRYIMDVKNDKAEWRWIGVFFQVIVSAFTGILGGLLSFEMGSSIYMTCAIAGLFGAMGSGAIDLIANRILARNGVK</sequence>
<gene>
    <name evidence="2" type="ORF">KFQ06_14985</name>
</gene>
<accession>A0ABY5D0E8</accession>
<evidence type="ECO:0000313" key="3">
    <source>
        <dbReference type="Proteomes" id="UP001056873"/>
    </source>
</evidence>
<proteinExistence type="predicted"/>
<organism evidence="2 3">
    <name type="scientific">Serratia entomophila</name>
    <dbReference type="NCBI Taxonomy" id="42906"/>
    <lineage>
        <taxon>Bacteria</taxon>
        <taxon>Pseudomonadati</taxon>
        <taxon>Pseudomonadota</taxon>
        <taxon>Gammaproteobacteria</taxon>
        <taxon>Enterobacterales</taxon>
        <taxon>Yersiniaceae</taxon>
        <taxon>Serratia</taxon>
    </lineage>
</organism>
<dbReference type="Pfam" id="PF16083">
    <property type="entry name" value="Phage_holin_3_3"/>
    <property type="match status" value="1"/>
</dbReference>
<keyword evidence="1" id="KW-1133">Transmembrane helix</keyword>
<name>A0ABY5D0E8_9GAMM</name>